<keyword evidence="1" id="KW-1133">Transmembrane helix</keyword>
<feature type="transmembrane region" description="Helical" evidence="1">
    <location>
        <begin position="63"/>
        <end position="82"/>
    </location>
</feature>
<evidence type="ECO:0000313" key="2">
    <source>
        <dbReference type="EMBL" id="UYG16218.1"/>
    </source>
</evidence>
<proteinExistence type="predicted"/>
<sequence length="86" mass="9009">MTSLPPSPSAVDDRPVRTGMVLVIVLVSYFMIVLDNSIIFTGLPQIQAALHLTPAGLAWAQNAYTLVFGGLGGAVVPGRFLAREAG</sequence>
<dbReference type="Proteomes" id="UP001164305">
    <property type="component" value="Chromosome"/>
</dbReference>
<feature type="transmembrane region" description="Helical" evidence="1">
    <location>
        <begin position="21"/>
        <end position="43"/>
    </location>
</feature>
<organism evidence="2 3">
    <name type="scientific">Brachybacterium huguangmaarense</name>
    <dbReference type="NCBI Taxonomy" id="1652028"/>
    <lineage>
        <taxon>Bacteria</taxon>
        <taxon>Bacillati</taxon>
        <taxon>Actinomycetota</taxon>
        <taxon>Actinomycetes</taxon>
        <taxon>Micrococcales</taxon>
        <taxon>Dermabacteraceae</taxon>
        <taxon>Brachybacterium</taxon>
    </lineage>
</organism>
<evidence type="ECO:0000313" key="3">
    <source>
        <dbReference type="Proteomes" id="UP001164305"/>
    </source>
</evidence>
<accession>A0ABY6FZ40</accession>
<keyword evidence="1" id="KW-0812">Transmembrane</keyword>
<keyword evidence="1" id="KW-0472">Membrane</keyword>
<dbReference type="RefSeq" id="WP_263593431.1">
    <property type="nucleotide sequence ID" value="NZ_CP107020.1"/>
</dbReference>
<dbReference type="EMBL" id="CP107020">
    <property type="protein sequence ID" value="UYG16218.1"/>
    <property type="molecule type" value="Genomic_DNA"/>
</dbReference>
<keyword evidence="3" id="KW-1185">Reference proteome</keyword>
<dbReference type="InterPro" id="IPR036259">
    <property type="entry name" value="MFS_trans_sf"/>
</dbReference>
<name>A0ABY6FZ40_9MICO</name>
<evidence type="ECO:0008006" key="4">
    <source>
        <dbReference type="Google" id="ProtNLM"/>
    </source>
</evidence>
<gene>
    <name evidence="2" type="ORF">BRM3_11415</name>
</gene>
<dbReference type="SUPFAM" id="SSF103473">
    <property type="entry name" value="MFS general substrate transporter"/>
    <property type="match status" value="1"/>
</dbReference>
<protein>
    <recommendedName>
        <fullName evidence="4">MFS transporter</fullName>
    </recommendedName>
</protein>
<evidence type="ECO:0000256" key="1">
    <source>
        <dbReference type="SAM" id="Phobius"/>
    </source>
</evidence>
<reference evidence="2" key="1">
    <citation type="submission" date="2022-10" db="EMBL/GenBank/DDBJ databases">
        <title>Whole-Genome Sequencing of Brachybacterium huguangmaarense BRM-3, Isolated from Betula schmidtii.</title>
        <authorList>
            <person name="Haam D."/>
        </authorList>
    </citation>
    <scope>NUCLEOTIDE SEQUENCE</scope>
    <source>
        <strain evidence="2">BRM-3</strain>
    </source>
</reference>